<dbReference type="EMBL" id="NHYD01003890">
    <property type="protein sequence ID" value="PPQ70782.1"/>
    <property type="molecule type" value="Genomic_DNA"/>
</dbReference>
<dbReference type="InParanoid" id="A0A409VWX9"/>
<keyword evidence="3" id="KW-1185">Reference proteome</keyword>
<evidence type="ECO:0000313" key="2">
    <source>
        <dbReference type="EMBL" id="PPQ70782.1"/>
    </source>
</evidence>
<comment type="caution">
    <text evidence="2">The sequence shown here is derived from an EMBL/GenBank/DDBJ whole genome shotgun (WGS) entry which is preliminary data.</text>
</comment>
<protein>
    <submittedName>
        <fullName evidence="2">Uncharacterized protein</fullName>
    </submittedName>
</protein>
<name>A0A409VWX9_PSICY</name>
<dbReference type="Proteomes" id="UP000283269">
    <property type="component" value="Unassembled WGS sequence"/>
</dbReference>
<reference evidence="2 3" key="1">
    <citation type="journal article" date="2018" name="Evol. Lett.">
        <title>Horizontal gene cluster transfer increased hallucinogenic mushroom diversity.</title>
        <authorList>
            <person name="Reynolds H.T."/>
            <person name="Vijayakumar V."/>
            <person name="Gluck-Thaler E."/>
            <person name="Korotkin H.B."/>
            <person name="Matheny P.B."/>
            <person name="Slot J.C."/>
        </authorList>
    </citation>
    <scope>NUCLEOTIDE SEQUENCE [LARGE SCALE GENOMIC DNA]</scope>
    <source>
        <strain evidence="2 3">2631</strain>
    </source>
</reference>
<dbReference type="AlphaFoldDB" id="A0A409VWX9"/>
<feature type="region of interest" description="Disordered" evidence="1">
    <location>
        <begin position="235"/>
        <end position="312"/>
    </location>
</feature>
<proteinExistence type="predicted"/>
<evidence type="ECO:0000256" key="1">
    <source>
        <dbReference type="SAM" id="MobiDB-lite"/>
    </source>
</evidence>
<evidence type="ECO:0000313" key="3">
    <source>
        <dbReference type="Proteomes" id="UP000283269"/>
    </source>
</evidence>
<dbReference type="OrthoDB" id="10516987at2759"/>
<feature type="compositionally biased region" description="Polar residues" evidence="1">
    <location>
        <begin position="271"/>
        <end position="290"/>
    </location>
</feature>
<feature type="compositionally biased region" description="Basic and acidic residues" evidence="1">
    <location>
        <begin position="303"/>
        <end position="312"/>
    </location>
</feature>
<organism evidence="2 3">
    <name type="scientific">Psilocybe cyanescens</name>
    <dbReference type="NCBI Taxonomy" id="93625"/>
    <lineage>
        <taxon>Eukaryota</taxon>
        <taxon>Fungi</taxon>
        <taxon>Dikarya</taxon>
        <taxon>Basidiomycota</taxon>
        <taxon>Agaricomycotina</taxon>
        <taxon>Agaricomycetes</taxon>
        <taxon>Agaricomycetidae</taxon>
        <taxon>Agaricales</taxon>
        <taxon>Agaricineae</taxon>
        <taxon>Strophariaceae</taxon>
        <taxon>Psilocybe</taxon>
    </lineage>
</organism>
<gene>
    <name evidence="2" type="ORF">CVT25_000036</name>
</gene>
<sequence length="428" mass="49474">MESPHNKKDGIENIENSWWTQTYTPPFGYHSLPETSKWICTLENALEDKQLHLKVSVAGRIYWYPRFYTAIFMLLELQHLSSLAEAIRLPPGSSEIPRHMKNVGFLDQLRQQVLTEQIGLEGPQDDQFLKRWVIRLIHKIPNSKTLRERRTKELAELYSKYENGYSWKKDLYQWAKKNKAALCEAARRVFTYVLQNHIRCGRQDISVSAKKWADAIITQMEADALVLHEGHEKIAVKRGRGRPKKEAPKPTLDHDREERVQTRSQRKNENTMDAITSLFQAPSLTKSPTKPVQKRKQQPKETSASKEKTQSKKIQEIEAASVKYLFYYLKGHSGIMKKFVGVEVSGLSLKRKADPSNKVRSPIRAKVCFIYQLTVHQDEEGYIGPEKRRRISKIIQSPEGSLQHTKSKLVGAFVIPGEIRLNVLSRYL</sequence>
<feature type="compositionally biased region" description="Basic and acidic residues" evidence="1">
    <location>
        <begin position="244"/>
        <end position="270"/>
    </location>
</feature>
<accession>A0A409VWX9</accession>